<feature type="binding site" evidence="20">
    <location>
        <position position="469"/>
    </location>
    <ligand>
        <name>Mg(2+)</name>
        <dbReference type="ChEBI" id="CHEBI:18420"/>
    </ligand>
</feature>
<feature type="domain" description="PEP-utilising enzyme mobile" evidence="21">
    <location>
        <begin position="183"/>
        <end position="254"/>
    </location>
</feature>
<feature type="binding site" evidence="20">
    <location>
        <position position="445"/>
    </location>
    <ligand>
        <name>Mg(2+)</name>
        <dbReference type="ChEBI" id="CHEBI:18420"/>
    </ligand>
</feature>
<dbReference type="GO" id="GO:0005737">
    <property type="term" value="C:cytoplasm"/>
    <property type="evidence" value="ECO:0007669"/>
    <property type="project" value="UniProtKB-SubCell"/>
</dbReference>
<keyword evidence="13 17" id="KW-0479">Metal-binding</keyword>
<comment type="subcellular location">
    <subcellularLocation>
        <location evidence="4 17">Cytoplasm</location>
    </subcellularLocation>
</comment>
<evidence type="ECO:0000256" key="1">
    <source>
        <dbReference type="ARBA" id="ARBA00000683"/>
    </source>
</evidence>
<evidence type="ECO:0000256" key="20">
    <source>
        <dbReference type="PIRSR" id="PIRSR000732-3"/>
    </source>
</evidence>
<dbReference type="Pfam" id="PF02896">
    <property type="entry name" value="PEP-utilizers_C"/>
    <property type="match status" value="1"/>
</dbReference>
<sequence length="584" mass="59578">MFGFTPECVDLSTVSCNLVHMTATTPSTSLEVGAVLHGVPVVPGVQYAPVIRPGKLPDTDLDAGGEIAEAERDAEKARFTAAAATVADRLRERAAHATGAASEVLAATATLATDRGWLGAAEKRIKDGAPAVRAVDGAIDQFVEMFTKLGGLMAERVTDLRDIRDRVIAELNGLPEPGVPLPDEPSILCAEDLAPADTAGLDPSLVVALATTLGGPTSHTAIIARQLGIPCVVAVAGLDDVPAGTQVLVDGTRGTVTVSPDEDSARAEVAAARRTAEDAANWSGPGTTADGHAVAVLANVQDGAAARSARQTPAEGVGLFRTELCFLNTDSEPTVDEQADIYAEVLDAFAGNKVVIRTLDAGSDKPLKFAGHPDEANPALGVRGIRISFANPGLLDRQLEAIAAAGRRTGNPPWVMAPMIATAEEAKTFADKARAHGLTPGVMIEVPAAALLAERILEHVEFLSIGTNDLAQYTMAADRMSAELATLTDPWQPAVLALVAATVKAGAAVGKPVGVCGEAAADPLLACVLTGFGVTSLSAAAAAVQGVGARLSAVTVQQCRDAAEAVLGTASAAEARAAALEVLG</sequence>
<evidence type="ECO:0000256" key="6">
    <source>
        <dbReference type="ARBA" id="ARBA00012232"/>
    </source>
</evidence>
<dbReference type="KEGG" id="mgi:Mflv_0749"/>
<dbReference type="InterPro" id="IPR024692">
    <property type="entry name" value="PTS_EI"/>
</dbReference>
<evidence type="ECO:0000256" key="3">
    <source>
        <dbReference type="ARBA" id="ARBA00002728"/>
    </source>
</evidence>
<dbReference type="STRING" id="350054.Mflv_0749"/>
<feature type="binding site" evidence="19">
    <location>
        <position position="357"/>
    </location>
    <ligand>
        <name>phosphoenolpyruvate</name>
        <dbReference type="ChEBI" id="CHEBI:58702"/>
    </ligand>
</feature>
<evidence type="ECO:0000256" key="14">
    <source>
        <dbReference type="ARBA" id="ARBA00022777"/>
    </source>
</evidence>
<keyword evidence="24" id="KW-0670">Pyruvate</keyword>
<dbReference type="NCBIfam" id="TIGR01417">
    <property type="entry name" value="PTS_I_fam"/>
    <property type="match status" value="1"/>
</dbReference>
<dbReference type="InterPro" id="IPR000121">
    <property type="entry name" value="PEP_util_C"/>
</dbReference>
<feature type="binding site" evidence="19">
    <location>
        <begin position="468"/>
        <end position="469"/>
    </location>
    <ligand>
        <name>phosphoenolpyruvate</name>
        <dbReference type="ChEBI" id="CHEBI:58702"/>
    </ligand>
</feature>
<dbReference type="PIRSF" id="PIRSF000732">
    <property type="entry name" value="PTS_enzyme_I"/>
    <property type="match status" value="1"/>
</dbReference>
<feature type="domain" description="Phosphotransferase system enzyme I N-terminal" evidence="23">
    <location>
        <begin position="37"/>
        <end position="156"/>
    </location>
</feature>
<dbReference type="OrthoDB" id="9765468at2"/>
<reference evidence="24" key="1">
    <citation type="submission" date="2007-04" db="EMBL/GenBank/DDBJ databases">
        <authorList>
            <consortium name="US DOE Joint Genome Institute"/>
            <person name="Copeland A."/>
            <person name="Lucas S."/>
            <person name="Lapidus A."/>
            <person name="Barry K."/>
            <person name="Detter J.C."/>
            <person name="Glavina del Rio T."/>
            <person name="Hammon N."/>
            <person name="Israni S."/>
            <person name="Dalin E."/>
            <person name="Tice H."/>
            <person name="Pitluck S."/>
            <person name="Chain P."/>
            <person name="Malfatti S."/>
            <person name="Shin M."/>
            <person name="Vergez L."/>
            <person name="Schmutz J."/>
            <person name="Larimer F."/>
            <person name="Land M."/>
            <person name="Hauser L."/>
            <person name="Kyrpides N."/>
            <person name="Mikhailova N."/>
            <person name="Miller C."/>
            <person name="Richardson P."/>
        </authorList>
    </citation>
    <scope>NUCLEOTIDE SEQUENCE</scope>
    <source>
        <strain evidence="24">PYR-GCK</strain>
    </source>
</reference>
<dbReference type="SUPFAM" id="SSF47831">
    <property type="entry name" value="Enzyme I of the PEP:sugar phosphotransferase system HPr-binding (sub)domain"/>
    <property type="match status" value="1"/>
</dbReference>
<dbReference type="GO" id="GO:0016301">
    <property type="term" value="F:kinase activity"/>
    <property type="evidence" value="ECO:0007669"/>
    <property type="project" value="UniProtKB-KW"/>
</dbReference>
<protein>
    <recommendedName>
        <fullName evidence="7 17">Phosphoenolpyruvate-protein phosphotransferase</fullName>
        <ecNumber evidence="6 17">2.7.3.9</ecNumber>
    </recommendedName>
    <alternativeName>
        <fullName evidence="16 17">Phosphotransferase system, enzyme I</fullName>
    </alternativeName>
</protein>
<comment type="function">
    <text evidence="3 17">General (non sugar-specific) component of the phosphoenolpyruvate-dependent sugar phosphotransferase system (sugar PTS). This major carbohydrate active-transport system catalyzes the phosphorylation of incoming sugar substrates concomitantly with their translocation across the cell membrane. Enzyme I transfers the phosphoryl group from phosphoenolpyruvate (PEP) to the phosphoryl carrier protein (HPr).</text>
</comment>
<dbReference type="InterPro" id="IPR006318">
    <property type="entry name" value="PTS_EI-like"/>
</dbReference>
<dbReference type="SUPFAM" id="SSF52009">
    <property type="entry name" value="Phosphohistidine domain"/>
    <property type="match status" value="1"/>
</dbReference>
<evidence type="ECO:0000256" key="11">
    <source>
        <dbReference type="ARBA" id="ARBA00022679"/>
    </source>
</evidence>
<gene>
    <name evidence="24" type="ordered locus">Mflv_0749</name>
</gene>
<evidence type="ECO:0000256" key="19">
    <source>
        <dbReference type="PIRSR" id="PIRSR000732-2"/>
    </source>
</evidence>
<feature type="active site" description="Proton donor" evidence="18">
    <location>
        <position position="516"/>
    </location>
</feature>
<dbReference type="SUPFAM" id="SSF51621">
    <property type="entry name" value="Phosphoenolpyruvate/pyruvate domain"/>
    <property type="match status" value="1"/>
</dbReference>
<dbReference type="InterPro" id="IPR036618">
    <property type="entry name" value="PtsI_HPr-bd_sf"/>
</dbReference>
<keyword evidence="12 17" id="KW-0598">Phosphotransferase system</keyword>
<evidence type="ECO:0000256" key="15">
    <source>
        <dbReference type="ARBA" id="ARBA00022842"/>
    </source>
</evidence>
<comment type="cofactor">
    <cofactor evidence="2 17 20">
        <name>Mg(2+)</name>
        <dbReference type="ChEBI" id="CHEBI:18420"/>
    </cofactor>
</comment>
<dbReference type="Gene3D" id="3.20.20.60">
    <property type="entry name" value="Phosphoenolpyruvate-binding domains"/>
    <property type="match status" value="1"/>
</dbReference>
<evidence type="ECO:0000256" key="17">
    <source>
        <dbReference type="PIRNR" id="PIRNR000732"/>
    </source>
</evidence>
<evidence type="ECO:0000256" key="7">
    <source>
        <dbReference type="ARBA" id="ARBA00016544"/>
    </source>
</evidence>
<evidence type="ECO:0000259" key="23">
    <source>
        <dbReference type="Pfam" id="PF05524"/>
    </source>
</evidence>
<dbReference type="PRINTS" id="PR01736">
    <property type="entry name" value="PHPHTRNFRASE"/>
</dbReference>
<name>A4T514_MYCGI</name>
<keyword evidence="14 17" id="KW-0418">Kinase</keyword>
<keyword evidence="9 17" id="KW-0963">Cytoplasm</keyword>
<dbReference type="GO" id="GO:0008965">
    <property type="term" value="F:phosphoenolpyruvate-protein phosphotransferase activity"/>
    <property type="evidence" value="ECO:0007669"/>
    <property type="project" value="UniProtKB-EC"/>
</dbReference>
<feature type="binding site" evidence="19">
    <location>
        <position position="479"/>
    </location>
    <ligand>
        <name>phosphoenolpyruvate</name>
        <dbReference type="ChEBI" id="CHEBI:58702"/>
    </ligand>
</feature>
<feature type="active site" description="Tele-phosphohistidine intermediate" evidence="18">
    <location>
        <position position="219"/>
    </location>
</feature>
<evidence type="ECO:0000256" key="8">
    <source>
        <dbReference type="ARBA" id="ARBA00022448"/>
    </source>
</evidence>
<dbReference type="InterPro" id="IPR008731">
    <property type="entry name" value="PTS_EIN"/>
</dbReference>
<dbReference type="Pfam" id="PF05524">
    <property type="entry name" value="PEP-utilisers_N"/>
    <property type="match status" value="1"/>
</dbReference>
<feature type="binding site" evidence="19">
    <location>
        <position position="321"/>
    </location>
    <ligand>
        <name>phosphoenolpyruvate</name>
        <dbReference type="ChEBI" id="CHEBI:58702"/>
    </ligand>
</feature>
<comment type="catalytic activity">
    <reaction evidence="1 17">
        <text>L-histidyl-[protein] + phosphoenolpyruvate = N(pros)-phospho-L-histidyl-[protein] + pyruvate</text>
        <dbReference type="Rhea" id="RHEA:23880"/>
        <dbReference type="Rhea" id="RHEA-COMP:9745"/>
        <dbReference type="Rhea" id="RHEA-COMP:9746"/>
        <dbReference type="ChEBI" id="CHEBI:15361"/>
        <dbReference type="ChEBI" id="CHEBI:29979"/>
        <dbReference type="ChEBI" id="CHEBI:58702"/>
        <dbReference type="ChEBI" id="CHEBI:64837"/>
        <dbReference type="EC" id="2.7.3.9"/>
    </reaction>
</comment>
<dbReference type="GO" id="GO:0046872">
    <property type="term" value="F:metal ion binding"/>
    <property type="evidence" value="ECO:0007669"/>
    <property type="project" value="UniProtKB-KW"/>
</dbReference>
<dbReference type="Gene3D" id="1.10.274.10">
    <property type="entry name" value="PtsI, HPr-binding domain"/>
    <property type="match status" value="1"/>
</dbReference>
<dbReference type="InterPro" id="IPR015813">
    <property type="entry name" value="Pyrv/PenolPyrv_kinase-like_dom"/>
</dbReference>
<proteinExistence type="inferred from homology"/>
<dbReference type="InterPro" id="IPR023151">
    <property type="entry name" value="PEP_util_CS"/>
</dbReference>
<dbReference type="EMBL" id="CP000656">
    <property type="protein sequence ID" value="ABP43234.1"/>
    <property type="molecule type" value="Genomic_DNA"/>
</dbReference>
<dbReference type="InterPro" id="IPR008279">
    <property type="entry name" value="PEP-util_enz_mobile_dom"/>
</dbReference>
<dbReference type="GO" id="GO:0009401">
    <property type="term" value="P:phosphoenolpyruvate-dependent sugar phosphotransferase system"/>
    <property type="evidence" value="ECO:0007669"/>
    <property type="project" value="UniProtKB-KW"/>
</dbReference>
<dbReference type="InterPro" id="IPR036637">
    <property type="entry name" value="Phosphohistidine_dom_sf"/>
</dbReference>
<dbReference type="PROSITE" id="PS00742">
    <property type="entry name" value="PEP_ENZYMES_2"/>
    <property type="match status" value="1"/>
</dbReference>
<accession>A4T514</accession>
<evidence type="ECO:0000256" key="18">
    <source>
        <dbReference type="PIRSR" id="PIRSR000732-1"/>
    </source>
</evidence>
<feature type="domain" description="PEP-utilising enzyme C-terminal" evidence="22">
    <location>
        <begin position="285"/>
        <end position="552"/>
    </location>
</feature>
<reference evidence="24" key="2">
    <citation type="journal article" date="2013" name="PLoS ONE">
        <title>A Gene Expression Study of the Activities of Aromatic Ring-Cleavage Dioxygenases in Mycobacterium gilvum PYR-GCK to Changes in Salinity and pH during Pyrene Degradation.</title>
        <authorList>
            <person name="Badejo A.C."/>
            <person name="Badejo A.O."/>
            <person name="Shin K.H."/>
            <person name="Chai Y.G."/>
        </authorList>
    </citation>
    <scope>NUCLEOTIDE SEQUENCE [LARGE SCALE GENOMIC DNA]</scope>
    <source>
        <strain evidence="24">PYR-GCK</strain>
    </source>
</reference>
<dbReference type="PROSITE" id="PS00370">
    <property type="entry name" value="PEP_ENZYMES_PHOS_SITE"/>
    <property type="match status" value="1"/>
</dbReference>
<dbReference type="EC" id="2.7.3.9" evidence="6 17"/>
<dbReference type="HOGENOM" id="CLU_007308_7_0_11"/>
<evidence type="ECO:0000256" key="5">
    <source>
        <dbReference type="ARBA" id="ARBA00007837"/>
    </source>
</evidence>
<evidence type="ECO:0000259" key="22">
    <source>
        <dbReference type="Pfam" id="PF02896"/>
    </source>
</evidence>
<dbReference type="eggNOG" id="COG1080">
    <property type="taxonomic scope" value="Bacteria"/>
</dbReference>
<evidence type="ECO:0000256" key="16">
    <source>
        <dbReference type="ARBA" id="ARBA00033235"/>
    </source>
</evidence>
<evidence type="ECO:0000259" key="21">
    <source>
        <dbReference type="Pfam" id="PF00391"/>
    </source>
</evidence>
<evidence type="ECO:0000256" key="2">
    <source>
        <dbReference type="ARBA" id="ARBA00001946"/>
    </source>
</evidence>
<dbReference type="InterPro" id="IPR050499">
    <property type="entry name" value="PEP-utilizing_PTS_enzyme"/>
</dbReference>
<dbReference type="InterPro" id="IPR040442">
    <property type="entry name" value="Pyrv_kinase-like_dom_sf"/>
</dbReference>
<dbReference type="InterPro" id="IPR018274">
    <property type="entry name" value="PEP_util_AS"/>
</dbReference>
<evidence type="ECO:0000256" key="9">
    <source>
        <dbReference type="ARBA" id="ARBA00022490"/>
    </source>
</evidence>
<dbReference type="PANTHER" id="PTHR46244">
    <property type="entry name" value="PHOSPHOENOLPYRUVATE-PROTEIN PHOSPHOTRANSFERASE"/>
    <property type="match status" value="1"/>
</dbReference>
<keyword evidence="8 17" id="KW-0813">Transport</keyword>
<evidence type="ECO:0000256" key="13">
    <source>
        <dbReference type="ARBA" id="ARBA00022723"/>
    </source>
</evidence>
<dbReference type="AlphaFoldDB" id="A4T514"/>
<organism evidence="24">
    <name type="scientific">Mycolicibacterium gilvum (strain PYR-GCK)</name>
    <name type="common">Mycobacterium gilvum (strain PYR-GCK)</name>
    <dbReference type="NCBI Taxonomy" id="350054"/>
    <lineage>
        <taxon>Bacteria</taxon>
        <taxon>Bacillati</taxon>
        <taxon>Actinomycetota</taxon>
        <taxon>Actinomycetes</taxon>
        <taxon>Mycobacteriales</taxon>
        <taxon>Mycobacteriaceae</taxon>
        <taxon>Mycolicibacterium</taxon>
    </lineage>
</organism>
<dbReference type="Gene3D" id="3.50.30.10">
    <property type="entry name" value="Phosphohistidine domain"/>
    <property type="match status" value="1"/>
</dbReference>
<keyword evidence="10 17" id="KW-0762">Sugar transport</keyword>
<evidence type="ECO:0000256" key="12">
    <source>
        <dbReference type="ARBA" id="ARBA00022683"/>
    </source>
</evidence>
<evidence type="ECO:0000256" key="4">
    <source>
        <dbReference type="ARBA" id="ARBA00004496"/>
    </source>
</evidence>
<keyword evidence="11 17" id="KW-0808">Transferase</keyword>
<evidence type="ECO:0000313" key="24">
    <source>
        <dbReference type="EMBL" id="ABP43234.1"/>
    </source>
</evidence>
<comment type="similarity">
    <text evidence="5 17">Belongs to the PEP-utilizing enzyme family.</text>
</comment>
<dbReference type="Pfam" id="PF00391">
    <property type="entry name" value="PEP-utilizers"/>
    <property type="match status" value="1"/>
</dbReference>
<evidence type="ECO:0000256" key="10">
    <source>
        <dbReference type="ARBA" id="ARBA00022597"/>
    </source>
</evidence>
<dbReference type="PANTHER" id="PTHR46244:SF3">
    <property type="entry name" value="PHOSPHOENOLPYRUVATE-PROTEIN PHOSPHOTRANSFERASE"/>
    <property type="match status" value="1"/>
</dbReference>
<keyword evidence="15 17" id="KW-0460">Magnesium</keyword>